<dbReference type="SUPFAM" id="SSF159275">
    <property type="entry name" value="PA1994-like"/>
    <property type="match status" value="1"/>
</dbReference>
<gene>
    <name evidence="1" type="ORF">SMD27_03850</name>
</gene>
<sequence length="187" mass="21580">MTARAICWAPIWHEDRQAQGMEHLVLREGAADSVLLAYDEDGWPFRLSYKLRWDNEWGLHDAELTVVDETGARQLTLRSDGRGHWRDGNDQVLPKLDGCFDIDIWPTPFTNTFPIRRADLAIGERRAFTMAYVIAPALTVQPATQAYTRLDERRYLFESIDSDFRAELPVDEDGIVLDYHGLFRRLA</sequence>
<dbReference type="Pfam" id="PF06475">
    <property type="entry name" value="Glycolipid_bind"/>
    <property type="match status" value="1"/>
</dbReference>
<evidence type="ECO:0000313" key="2">
    <source>
        <dbReference type="Proteomes" id="UP001279642"/>
    </source>
</evidence>
<dbReference type="RefSeq" id="WP_320507003.1">
    <property type="nucleotide sequence ID" value="NZ_JAXCLW010000001.1"/>
</dbReference>
<dbReference type="Proteomes" id="UP001279642">
    <property type="component" value="Unassembled WGS sequence"/>
</dbReference>
<name>A0ABU5E899_9PROT</name>
<accession>A0ABU5E899</accession>
<reference evidence="1 2" key="1">
    <citation type="journal article" date="2016" name="Antonie Van Leeuwenhoek">
        <title>Dongia soli sp. nov., isolated from soil from Dokdo, Korea.</title>
        <authorList>
            <person name="Kim D.U."/>
            <person name="Lee H."/>
            <person name="Kim H."/>
            <person name="Kim S.G."/>
            <person name="Ka J.O."/>
        </authorList>
    </citation>
    <scope>NUCLEOTIDE SEQUENCE [LARGE SCALE GENOMIC DNA]</scope>
    <source>
        <strain evidence="1 2">D78</strain>
    </source>
</reference>
<dbReference type="InterPro" id="IPR009467">
    <property type="entry name" value="Glycolipid-bd_prot_put"/>
</dbReference>
<comment type="caution">
    <text evidence="1">The sequence shown here is derived from an EMBL/GenBank/DDBJ whole genome shotgun (WGS) entry which is preliminary data.</text>
</comment>
<keyword evidence="2" id="KW-1185">Reference proteome</keyword>
<evidence type="ECO:0000313" key="1">
    <source>
        <dbReference type="EMBL" id="MDY0881964.1"/>
    </source>
</evidence>
<organism evidence="1 2">
    <name type="scientific">Dongia soli</name>
    <dbReference type="NCBI Taxonomy" id="600628"/>
    <lineage>
        <taxon>Bacteria</taxon>
        <taxon>Pseudomonadati</taxon>
        <taxon>Pseudomonadota</taxon>
        <taxon>Alphaproteobacteria</taxon>
        <taxon>Rhodospirillales</taxon>
        <taxon>Dongiaceae</taxon>
        <taxon>Dongia</taxon>
    </lineage>
</organism>
<dbReference type="EMBL" id="JAXCLW010000001">
    <property type="protein sequence ID" value="MDY0881964.1"/>
    <property type="molecule type" value="Genomic_DNA"/>
</dbReference>
<proteinExistence type="predicted"/>
<protein>
    <submittedName>
        <fullName evidence="1">Glycolipid-binding domain-containing protein</fullName>
    </submittedName>
</protein>